<proteinExistence type="inferred from homology"/>
<dbReference type="SUPFAM" id="SSF53218">
    <property type="entry name" value="Molybdenum cofactor biosynthesis proteins"/>
    <property type="match status" value="1"/>
</dbReference>
<evidence type="ECO:0000259" key="5">
    <source>
        <dbReference type="SMART" id="SM00852"/>
    </source>
</evidence>
<dbReference type="NCBIfam" id="TIGR00177">
    <property type="entry name" value="molyb_syn"/>
    <property type="match status" value="1"/>
</dbReference>
<keyword evidence="4" id="KW-0460">Magnesium</keyword>
<evidence type="ECO:0000313" key="6">
    <source>
        <dbReference type="EMBL" id="QBA64173.1"/>
    </source>
</evidence>
<sequence>MISYQEALQLVLDQSRSFGSEKIPLTEALNRILAEDVLADRDFPPFNRSTKDGIAIAYEAVENGRLSFEIAGTLPAGEPTIPFVEANSCVEIMTGAVVPYETDTVVMYEEVEIKGGIATITKIPTKGQNIHSKGRDQQRGDMVVQKNCVITAAEIGVLATVGKSEVLVEKLPKVAVISTGNELVEVEELPLLHQIRTSNSHSLIGMLRELRIKPLRLHIPDDIDLLRQKLDYVIDSMDILILSGGVSKGKFDFLPQVFKELGVDSIFHRVAQRPGKPFWFGTKEESSCLVFSFPGNPVSTFFNFHLYFLPWFYRSAGIKNTPVRVKLAEAHENFGNLTIFKGVELRLEEGCLWASSADNSGSGDLVYLTRISGFIILEPHEKPYKKDSLVPFIATKRILGV</sequence>
<dbReference type="PANTHER" id="PTHR10192">
    <property type="entry name" value="MOLYBDOPTERIN BIOSYNTHESIS PROTEIN"/>
    <property type="match status" value="1"/>
</dbReference>
<protein>
    <recommendedName>
        <fullName evidence="4">Molybdopterin molybdenumtransferase</fullName>
        <ecNumber evidence="4">2.10.1.1</ecNumber>
    </recommendedName>
</protein>
<feature type="domain" description="MoaB/Mog" evidence="5">
    <location>
        <begin position="175"/>
        <end position="314"/>
    </location>
</feature>
<dbReference type="InterPro" id="IPR036425">
    <property type="entry name" value="MoaB/Mog-like_dom_sf"/>
</dbReference>
<evidence type="ECO:0000256" key="2">
    <source>
        <dbReference type="ARBA" id="ARBA00010763"/>
    </source>
</evidence>
<keyword evidence="4" id="KW-0501">Molybdenum cofactor biosynthesis</keyword>
<dbReference type="GO" id="GO:0005829">
    <property type="term" value="C:cytosol"/>
    <property type="evidence" value="ECO:0007669"/>
    <property type="project" value="TreeGrafter"/>
</dbReference>
<dbReference type="KEGG" id="mur:EQY75_06295"/>
<dbReference type="RefSeq" id="WP_129603892.1">
    <property type="nucleotide sequence ID" value="NZ_CP035544.1"/>
</dbReference>
<dbReference type="CDD" id="cd00887">
    <property type="entry name" value="MoeA"/>
    <property type="match status" value="1"/>
</dbReference>
<comment type="pathway">
    <text evidence="4">Cofactor biosynthesis; molybdopterin biosynthesis.</text>
</comment>
<reference evidence="6 7" key="1">
    <citation type="submission" date="2019-01" db="EMBL/GenBank/DDBJ databases">
        <title>Muriicola soli sp. nov., isolated from soil.</title>
        <authorList>
            <person name="Kang H.J."/>
            <person name="Kim S.B."/>
        </authorList>
    </citation>
    <scope>NUCLEOTIDE SEQUENCE [LARGE SCALE GENOMIC DNA]</scope>
    <source>
        <strain evidence="6 7">MMS17-SY002</strain>
    </source>
</reference>
<comment type="cofactor">
    <cofactor evidence="4">
        <name>Mg(2+)</name>
        <dbReference type="ChEBI" id="CHEBI:18420"/>
    </cofactor>
</comment>
<dbReference type="Gene3D" id="2.170.190.11">
    <property type="entry name" value="Molybdopterin biosynthesis moea protein, domain 3"/>
    <property type="match status" value="1"/>
</dbReference>
<dbReference type="AlphaFoldDB" id="A0A411E9F1"/>
<dbReference type="SMART" id="SM00852">
    <property type="entry name" value="MoCF_biosynth"/>
    <property type="match status" value="1"/>
</dbReference>
<dbReference type="GO" id="GO:0046872">
    <property type="term" value="F:metal ion binding"/>
    <property type="evidence" value="ECO:0007669"/>
    <property type="project" value="UniProtKB-UniRule"/>
</dbReference>
<dbReference type="SUPFAM" id="SSF63867">
    <property type="entry name" value="MoeA C-terminal domain-like"/>
    <property type="match status" value="1"/>
</dbReference>
<dbReference type="SUPFAM" id="SSF63882">
    <property type="entry name" value="MoeA N-terminal region -like"/>
    <property type="match status" value="1"/>
</dbReference>
<dbReference type="GO" id="GO:0061599">
    <property type="term" value="F:molybdopterin molybdotransferase activity"/>
    <property type="evidence" value="ECO:0007669"/>
    <property type="project" value="UniProtKB-UniRule"/>
</dbReference>
<dbReference type="Pfam" id="PF00994">
    <property type="entry name" value="MoCF_biosynth"/>
    <property type="match status" value="1"/>
</dbReference>
<evidence type="ECO:0000256" key="1">
    <source>
        <dbReference type="ARBA" id="ARBA00002901"/>
    </source>
</evidence>
<comment type="catalytic activity">
    <reaction evidence="3">
        <text>adenylyl-molybdopterin + molybdate = Mo-molybdopterin + AMP + H(+)</text>
        <dbReference type="Rhea" id="RHEA:35047"/>
        <dbReference type="ChEBI" id="CHEBI:15378"/>
        <dbReference type="ChEBI" id="CHEBI:36264"/>
        <dbReference type="ChEBI" id="CHEBI:62727"/>
        <dbReference type="ChEBI" id="CHEBI:71302"/>
        <dbReference type="ChEBI" id="CHEBI:456215"/>
        <dbReference type="EC" id="2.10.1.1"/>
    </reaction>
</comment>
<dbReference type="GO" id="GO:0006777">
    <property type="term" value="P:Mo-molybdopterin cofactor biosynthetic process"/>
    <property type="evidence" value="ECO:0007669"/>
    <property type="project" value="UniProtKB-UniRule"/>
</dbReference>
<comment type="similarity">
    <text evidence="2 4">Belongs to the MoeA family.</text>
</comment>
<dbReference type="InterPro" id="IPR005110">
    <property type="entry name" value="MoeA_linker/N"/>
</dbReference>
<dbReference type="UniPathway" id="UPA00344"/>
<organism evidence="6 7">
    <name type="scientific">Muriicola soli</name>
    <dbReference type="NCBI Taxonomy" id="2507538"/>
    <lineage>
        <taxon>Bacteria</taxon>
        <taxon>Pseudomonadati</taxon>
        <taxon>Bacteroidota</taxon>
        <taxon>Flavobacteriia</taxon>
        <taxon>Flavobacteriales</taxon>
        <taxon>Flavobacteriaceae</taxon>
        <taxon>Muriicola</taxon>
    </lineage>
</organism>
<dbReference type="Gene3D" id="3.40.980.10">
    <property type="entry name" value="MoaB/Mog-like domain"/>
    <property type="match status" value="1"/>
</dbReference>
<dbReference type="PANTHER" id="PTHR10192:SF5">
    <property type="entry name" value="GEPHYRIN"/>
    <property type="match status" value="1"/>
</dbReference>
<dbReference type="Pfam" id="PF03453">
    <property type="entry name" value="MoeA_N"/>
    <property type="match status" value="1"/>
</dbReference>
<accession>A0A411E9F1</accession>
<dbReference type="Gene3D" id="2.40.340.10">
    <property type="entry name" value="MoeA, C-terminal, domain IV"/>
    <property type="match status" value="1"/>
</dbReference>
<keyword evidence="4" id="KW-0500">Molybdenum</keyword>
<evidence type="ECO:0000256" key="4">
    <source>
        <dbReference type="RuleBase" id="RU365090"/>
    </source>
</evidence>
<comment type="function">
    <text evidence="1 4">Catalyzes the insertion of molybdate into adenylated molybdopterin with the concomitant release of AMP.</text>
</comment>
<dbReference type="EC" id="2.10.1.1" evidence="4"/>
<name>A0A411E9F1_9FLAO</name>
<keyword evidence="7" id="KW-1185">Reference proteome</keyword>
<dbReference type="EMBL" id="CP035544">
    <property type="protein sequence ID" value="QBA64173.1"/>
    <property type="molecule type" value="Genomic_DNA"/>
</dbReference>
<dbReference type="Proteomes" id="UP000290889">
    <property type="component" value="Chromosome"/>
</dbReference>
<dbReference type="InterPro" id="IPR001453">
    <property type="entry name" value="MoaB/Mog_dom"/>
</dbReference>
<evidence type="ECO:0000256" key="3">
    <source>
        <dbReference type="ARBA" id="ARBA00047317"/>
    </source>
</evidence>
<evidence type="ECO:0000313" key="7">
    <source>
        <dbReference type="Proteomes" id="UP000290889"/>
    </source>
</evidence>
<dbReference type="InterPro" id="IPR036135">
    <property type="entry name" value="MoeA_linker/N_sf"/>
</dbReference>
<dbReference type="OrthoDB" id="9804758at2"/>
<keyword evidence="4" id="KW-0479">Metal-binding</keyword>
<dbReference type="Gene3D" id="3.90.105.10">
    <property type="entry name" value="Molybdopterin biosynthesis moea protein, domain 2"/>
    <property type="match status" value="1"/>
</dbReference>
<dbReference type="InterPro" id="IPR038987">
    <property type="entry name" value="MoeA-like"/>
</dbReference>
<keyword evidence="4 6" id="KW-0808">Transferase</keyword>
<dbReference type="InterPro" id="IPR036688">
    <property type="entry name" value="MoeA_C_domain_IV_sf"/>
</dbReference>
<gene>
    <name evidence="6" type="ORF">EQY75_06295</name>
</gene>